<feature type="region of interest" description="Disordered" evidence="1">
    <location>
        <begin position="85"/>
        <end position="105"/>
    </location>
</feature>
<sequence>MDEGIADLYASDPNNPSRKTQHQPKYTHKPQRRQTASTKHSRCNFGRVPITSGIHHCNATASQLQSPTTRRNALRRQSSYCVDVASSSVPSADRPHGPPGSADLRGTAAVCNVPFVGGRSWSGTRRQGALPIIFATLSAAKKIHNEPAQP</sequence>
<comment type="caution">
    <text evidence="2">The sequence shown here is derived from an EMBL/GenBank/DDBJ whole genome shotgun (WGS) entry which is preliminary data.</text>
</comment>
<name>A0A8H3ZY55_9PEZI</name>
<feature type="compositionally biased region" description="Basic residues" evidence="1">
    <location>
        <begin position="19"/>
        <end position="32"/>
    </location>
</feature>
<organism evidence="2 3">
    <name type="scientific">Colletotrichum asianum</name>
    <dbReference type="NCBI Taxonomy" id="702518"/>
    <lineage>
        <taxon>Eukaryota</taxon>
        <taxon>Fungi</taxon>
        <taxon>Dikarya</taxon>
        <taxon>Ascomycota</taxon>
        <taxon>Pezizomycotina</taxon>
        <taxon>Sordariomycetes</taxon>
        <taxon>Hypocreomycetidae</taxon>
        <taxon>Glomerellales</taxon>
        <taxon>Glomerellaceae</taxon>
        <taxon>Colletotrichum</taxon>
        <taxon>Colletotrichum gloeosporioides species complex</taxon>
    </lineage>
</organism>
<evidence type="ECO:0000256" key="1">
    <source>
        <dbReference type="SAM" id="MobiDB-lite"/>
    </source>
</evidence>
<evidence type="ECO:0000313" key="3">
    <source>
        <dbReference type="Proteomes" id="UP000434172"/>
    </source>
</evidence>
<dbReference type="EMBL" id="WOWK01000012">
    <property type="protein sequence ID" value="KAF0329395.1"/>
    <property type="molecule type" value="Genomic_DNA"/>
</dbReference>
<protein>
    <submittedName>
        <fullName evidence="2">Uncharacterized protein</fullName>
    </submittedName>
</protein>
<feature type="region of interest" description="Disordered" evidence="1">
    <location>
        <begin position="1"/>
        <end position="43"/>
    </location>
</feature>
<dbReference type="Proteomes" id="UP000434172">
    <property type="component" value="Unassembled WGS sequence"/>
</dbReference>
<evidence type="ECO:0000313" key="2">
    <source>
        <dbReference type="EMBL" id="KAF0329395.1"/>
    </source>
</evidence>
<reference evidence="2 3" key="1">
    <citation type="submission" date="2019-12" db="EMBL/GenBank/DDBJ databases">
        <title>A genome sequence resource for the geographically widespread anthracnose pathogen Colletotrichum asianum.</title>
        <authorList>
            <person name="Meng Y."/>
        </authorList>
    </citation>
    <scope>NUCLEOTIDE SEQUENCE [LARGE SCALE GENOMIC DNA]</scope>
    <source>
        <strain evidence="2 3">ICMP 18580</strain>
    </source>
</reference>
<proteinExistence type="predicted"/>
<keyword evidence="3" id="KW-1185">Reference proteome</keyword>
<dbReference type="AlphaFoldDB" id="A0A8H3ZY55"/>
<accession>A0A8H3ZY55</accession>
<gene>
    <name evidence="2" type="ORF">GQ607_003344</name>
</gene>